<dbReference type="OrthoDB" id="10567576at2759"/>
<reference evidence="3" key="1">
    <citation type="submission" date="2022-10" db="EMBL/GenBank/DDBJ databases">
        <authorList>
            <person name="Chen Y."/>
            <person name="Dougan E. K."/>
            <person name="Chan C."/>
            <person name="Rhodes N."/>
            <person name="Thang M."/>
        </authorList>
    </citation>
    <scope>NUCLEOTIDE SEQUENCE</scope>
</reference>
<dbReference type="EMBL" id="CAMXCT020002227">
    <property type="protein sequence ID" value="CAL1150059.1"/>
    <property type="molecule type" value="Genomic_DNA"/>
</dbReference>
<proteinExistence type="predicted"/>
<dbReference type="GO" id="GO:0016301">
    <property type="term" value="F:kinase activity"/>
    <property type="evidence" value="ECO:0007669"/>
    <property type="project" value="UniProtKB-KW"/>
</dbReference>
<reference evidence="4 5" key="2">
    <citation type="submission" date="2024-05" db="EMBL/GenBank/DDBJ databases">
        <authorList>
            <person name="Chen Y."/>
            <person name="Shah S."/>
            <person name="Dougan E. K."/>
            <person name="Thang M."/>
            <person name="Chan C."/>
        </authorList>
    </citation>
    <scope>NUCLEOTIDE SEQUENCE [LARGE SCALE GENOMIC DNA]</scope>
</reference>
<feature type="region of interest" description="Disordered" evidence="1">
    <location>
        <begin position="150"/>
        <end position="184"/>
    </location>
</feature>
<evidence type="ECO:0000313" key="5">
    <source>
        <dbReference type="Proteomes" id="UP001152797"/>
    </source>
</evidence>
<dbReference type="Pfam" id="PF18143">
    <property type="entry name" value="HAD_SAK_2"/>
    <property type="match status" value="1"/>
</dbReference>
<protein>
    <submittedName>
        <fullName evidence="4">Casein kinase II subunit beta (CK II beta)</fullName>
    </submittedName>
</protein>
<dbReference type="PROSITE" id="PS50106">
    <property type="entry name" value="PDZ"/>
    <property type="match status" value="1"/>
</dbReference>
<dbReference type="Proteomes" id="UP001152797">
    <property type="component" value="Unassembled WGS sequence"/>
</dbReference>
<keyword evidence="5" id="KW-1185">Reference proteome</keyword>
<evidence type="ECO:0000259" key="2">
    <source>
        <dbReference type="PROSITE" id="PS50106"/>
    </source>
</evidence>
<dbReference type="EMBL" id="CAMXCT010002227">
    <property type="protein sequence ID" value="CAI3996684.1"/>
    <property type="molecule type" value="Genomic_DNA"/>
</dbReference>
<evidence type="ECO:0000313" key="4">
    <source>
        <dbReference type="EMBL" id="CAL4783996.1"/>
    </source>
</evidence>
<feature type="domain" description="PDZ" evidence="2">
    <location>
        <begin position="51"/>
        <end position="106"/>
    </location>
</feature>
<feature type="compositionally biased region" description="Basic and acidic residues" evidence="1">
    <location>
        <begin position="153"/>
        <end position="163"/>
    </location>
</feature>
<name>A0A9P1CS12_9DINO</name>
<gene>
    <name evidence="3" type="ORF">C1SCF055_LOCUS23141</name>
</gene>
<keyword evidence="4" id="KW-0808">Transferase</keyword>
<comment type="caution">
    <text evidence="3">The sequence shown here is derived from an EMBL/GenBank/DDBJ whole genome shotgun (WGS) entry which is preliminary data.</text>
</comment>
<accession>A0A9P1CS12</accession>
<dbReference type="AlphaFoldDB" id="A0A9P1CS12"/>
<sequence>MAPKALPSRNVPTAVMKMMVPRVVKSKASNTAPAANTALSTALEIVPCEFPVTLSLNQSASLGAELDASDGKTLLVRTVSGGALGEWNHLHPLLSIQRGDRIVAVNHRSADAQAMLMEIRVAGVLRMLVRSFRKQSLQSQSLLSGAGTWPLKPLEESKKRPETDSGDLYAGMPAPDPEKKVTPSKDIFADPPAKEDLSLAIFLDIDGVLRKLESVPMITVNGGTLPLDLGNRALLPEALRALKYLIHLTGASLVVSSEWRRSSSLLEEAQTALRALGMRVRGVTPVLRPREDLFVGTKLDPDKQATLRLRWAERRAREITAWLQEHREVRHWIALDDLDLTIADEAAIRSADTLKMGPFLVLVDPEVGLTMSHARQSSEWLLAKKERPRKMART</sequence>
<evidence type="ECO:0000313" key="3">
    <source>
        <dbReference type="EMBL" id="CAI3996684.1"/>
    </source>
</evidence>
<keyword evidence="4" id="KW-0418">Kinase</keyword>
<dbReference type="InterPro" id="IPR001478">
    <property type="entry name" value="PDZ"/>
</dbReference>
<organism evidence="3">
    <name type="scientific">Cladocopium goreaui</name>
    <dbReference type="NCBI Taxonomy" id="2562237"/>
    <lineage>
        <taxon>Eukaryota</taxon>
        <taxon>Sar</taxon>
        <taxon>Alveolata</taxon>
        <taxon>Dinophyceae</taxon>
        <taxon>Suessiales</taxon>
        <taxon>Symbiodiniaceae</taxon>
        <taxon>Cladocopium</taxon>
    </lineage>
</organism>
<dbReference type="EMBL" id="CAMXCT030002227">
    <property type="protein sequence ID" value="CAL4783996.1"/>
    <property type="molecule type" value="Genomic_DNA"/>
</dbReference>
<evidence type="ECO:0000256" key="1">
    <source>
        <dbReference type="SAM" id="MobiDB-lite"/>
    </source>
</evidence>